<keyword evidence="1" id="KW-0378">Hydrolase</keyword>
<dbReference type="InterPro" id="IPR036397">
    <property type="entry name" value="RNaseH_sf"/>
</dbReference>
<accession>A0A5N6N393</accession>
<proteinExistence type="predicted"/>
<dbReference type="PANTHER" id="PTHR11439:SF487">
    <property type="entry name" value="RNA-DIRECTED DNA POLYMERASE"/>
    <property type="match status" value="1"/>
</dbReference>
<keyword evidence="5" id="KW-1185">Reference proteome</keyword>
<dbReference type="SUPFAM" id="SSF53098">
    <property type="entry name" value="Ribonuclease H-like"/>
    <property type="match status" value="1"/>
</dbReference>
<dbReference type="InterPro" id="IPR012337">
    <property type="entry name" value="RNaseH-like_sf"/>
</dbReference>
<dbReference type="InterPro" id="IPR001584">
    <property type="entry name" value="Integrase_cat-core"/>
</dbReference>
<reference evidence="4 5" key="1">
    <citation type="submission" date="2019-05" db="EMBL/GenBank/DDBJ databases">
        <title>Mikania micrantha, genome provides insights into the molecular mechanism of rapid growth.</title>
        <authorList>
            <person name="Liu B."/>
        </authorList>
    </citation>
    <scope>NUCLEOTIDE SEQUENCE [LARGE SCALE GENOMIC DNA]</scope>
    <source>
        <strain evidence="4">NLD-2019</strain>
        <tissue evidence="4">Leaf</tissue>
    </source>
</reference>
<dbReference type="InterPro" id="IPR043502">
    <property type="entry name" value="DNA/RNA_pol_sf"/>
</dbReference>
<evidence type="ECO:0000313" key="4">
    <source>
        <dbReference type="EMBL" id="KAD4180152.1"/>
    </source>
</evidence>
<dbReference type="InterPro" id="IPR054722">
    <property type="entry name" value="PolX-like_BBD"/>
</dbReference>
<keyword evidence="1" id="KW-0064">Aspartyl protease</keyword>
<dbReference type="GO" id="GO:0004190">
    <property type="term" value="F:aspartic-type endopeptidase activity"/>
    <property type="evidence" value="ECO:0007669"/>
    <property type="project" value="UniProtKB-KW"/>
</dbReference>
<comment type="caution">
    <text evidence="4">The sequence shown here is derived from an EMBL/GenBank/DDBJ whole genome shotgun (WGS) entry which is preliminary data.</text>
</comment>
<dbReference type="PROSITE" id="PS50994">
    <property type="entry name" value="INTEGRASE"/>
    <property type="match status" value="1"/>
</dbReference>
<dbReference type="InterPro" id="IPR025724">
    <property type="entry name" value="GAG-pre-integrase_dom"/>
</dbReference>
<dbReference type="Pfam" id="PF13976">
    <property type="entry name" value="gag_pre-integrs"/>
    <property type="match status" value="1"/>
</dbReference>
<dbReference type="Pfam" id="PF22936">
    <property type="entry name" value="Pol_BBD"/>
    <property type="match status" value="1"/>
</dbReference>
<sequence length="1021" mass="114903">MTEASPTENLASNILEGFTSEQLQQLSQALSALNQNRSTGKGDAFANAAGSSVPNVFVNSVVSKPWILDSGATDHIITNPSFLSQAKSSSVPMVNLPNGTSTPITHTGTVSFSPQIQLENVLCDLAMGRMIGSGKEHGGLYYMSPNIKTPSSFQVSHQANLWHLRLGHPSINRLKLLASFLPSNNDCNVCPMAKQTRLSFPTNNGTEFLPIQPLSHTQGIEFQRSCVYTPQQNGVVERKHRHILNVARSLYFQSGVPLNFWGECVLTAVYLINRLSSPVISNKTPFEMLYNHPPSLVHLRVFGCQCYATVVHPKHKFDPRATKCVFVGYPRGQKGYKLYDLTSKKFFVSRDVKFHEHIFPFSSLSTQTSSSLLPNLGFDATHEPLQTDPAPSSPQKTDLMPSSSIPSHIPVTISPDMVDRNESDTSHSNYEPTGPDPTNPNHEPPLLRRSSRDKQTPAWHNTYFMPSRANHSSPNTSTCKGTRYPLSDHLSFSRFSPSHRIFLGNITAQTEPRSYDEAICHPHWQQAMAAELKALKDNNTWSLVPLPMGHKPIGCRWVYKIKYNSDGTIERYKARLVAKGYTQVEGIDYKETFSPTAKLTTLRCLLTVAVARNWFTHQLDVQNAFLHGDLHEVVYMTPPPGFLQKGDNVVCRLNKSLYGLKQASRNWFSTFSDTVQKAGYTQSKADYSLFTKTQGKSFTAILIYVDDILLTDNDLHEIKLLKECLLKRFHIKDLGDLKYFLGIEFCRSKNGIFMSQRKYAVDILQDSGLMGSRPEKFPMEQNLKLNLTDGDKLHDPTKYRRLVGRLIYLTVTRPDIVYSVRTLSQFMHEPRKPHWDAAMRVLQYIKGTPGQGLLLPSTNNLRLKAFCDSDWGGCRITRRSVSGYCVFLGNSIISWKSKKQANVSRSSAEAEYRAMANTCLELTWLRYLLQDLKVPLSCPTTLYCDNKAALHIAANPVFHERTKHIEIDCHIVRDKFLLGVITPSYIPTRLQLADIFTKALGRVQFESLRNKLGVHDLHCPT</sequence>
<dbReference type="Gene3D" id="3.30.420.10">
    <property type="entry name" value="Ribonuclease H-like superfamily/Ribonuclease H"/>
    <property type="match status" value="1"/>
</dbReference>
<dbReference type="Pfam" id="PF07727">
    <property type="entry name" value="RVT_2"/>
    <property type="match status" value="1"/>
</dbReference>
<dbReference type="EMBL" id="SZYD01000014">
    <property type="protein sequence ID" value="KAD4180152.1"/>
    <property type="molecule type" value="Genomic_DNA"/>
</dbReference>
<keyword evidence="1" id="KW-0645">Protease</keyword>
<evidence type="ECO:0000259" key="3">
    <source>
        <dbReference type="PROSITE" id="PS50994"/>
    </source>
</evidence>
<dbReference type="GO" id="GO:0003676">
    <property type="term" value="F:nucleic acid binding"/>
    <property type="evidence" value="ECO:0007669"/>
    <property type="project" value="InterPro"/>
</dbReference>
<evidence type="ECO:0000256" key="1">
    <source>
        <dbReference type="ARBA" id="ARBA00022750"/>
    </source>
</evidence>
<organism evidence="4 5">
    <name type="scientific">Mikania micrantha</name>
    <name type="common">bitter vine</name>
    <dbReference type="NCBI Taxonomy" id="192012"/>
    <lineage>
        <taxon>Eukaryota</taxon>
        <taxon>Viridiplantae</taxon>
        <taxon>Streptophyta</taxon>
        <taxon>Embryophyta</taxon>
        <taxon>Tracheophyta</taxon>
        <taxon>Spermatophyta</taxon>
        <taxon>Magnoliopsida</taxon>
        <taxon>eudicotyledons</taxon>
        <taxon>Gunneridae</taxon>
        <taxon>Pentapetalae</taxon>
        <taxon>asterids</taxon>
        <taxon>campanulids</taxon>
        <taxon>Asterales</taxon>
        <taxon>Asteraceae</taxon>
        <taxon>Asteroideae</taxon>
        <taxon>Heliantheae alliance</taxon>
        <taxon>Eupatorieae</taxon>
        <taxon>Mikania</taxon>
    </lineage>
</organism>
<evidence type="ECO:0000313" key="5">
    <source>
        <dbReference type="Proteomes" id="UP000326396"/>
    </source>
</evidence>
<dbReference type="Pfam" id="PF25597">
    <property type="entry name" value="SH3_retrovirus"/>
    <property type="match status" value="1"/>
</dbReference>
<feature type="compositionally biased region" description="Polar residues" evidence="2">
    <location>
        <begin position="389"/>
        <end position="406"/>
    </location>
</feature>
<dbReference type="InterPro" id="IPR013103">
    <property type="entry name" value="RVT_2"/>
</dbReference>
<name>A0A5N6N393_9ASTR</name>
<feature type="region of interest" description="Disordered" evidence="2">
    <location>
        <begin position="375"/>
        <end position="455"/>
    </location>
</feature>
<dbReference type="PANTHER" id="PTHR11439">
    <property type="entry name" value="GAG-POL-RELATED RETROTRANSPOSON"/>
    <property type="match status" value="1"/>
</dbReference>
<dbReference type="AlphaFoldDB" id="A0A5N6N393"/>
<protein>
    <recommendedName>
        <fullName evidence="3">Integrase catalytic domain-containing protein</fullName>
    </recommendedName>
</protein>
<evidence type="ECO:0000256" key="2">
    <source>
        <dbReference type="SAM" id="MobiDB-lite"/>
    </source>
</evidence>
<dbReference type="GO" id="GO:0015074">
    <property type="term" value="P:DNA integration"/>
    <property type="evidence" value="ECO:0007669"/>
    <property type="project" value="InterPro"/>
</dbReference>
<dbReference type="Proteomes" id="UP000326396">
    <property type="component" value="Linkage Group LG4"/>
</dbReference>
<dbReference type="SUPFAM" id="SSF56672">
    <property type="entry name" value="DNA/RNA polymerases"/>
    <property type="match status" value="1"/>
</dbReference>
<feature type="domain" description="Integrase catalytic" evidence="3">
    <location>
        <begin position="110"/>
        <end position="293"/>
    </location>
</feature>
<dbReference type="InterPro" id="IPR057670">
    <property type="entry name" value="SH3_retrovirus"/>
</dbReference>
<dbReference type="CDD" id="cd09272">
    <property type="entry name" value="RNase_HI_RT_Ty1"/>
    <property type="match status" value="1"/>
</dbReference>
<gene>
    <name evidence="4" type="ORF">E3N88_28743</name>
</gene>
<dbReference type="OrthoDB" id="414104at2759"/>